<dbReference type="STRING" id="1302689.RG47T_2121"/>
<comment type="similarity">
    <text evidence="1">Belongs to the 'phage' integrase family.</text>
</comment>
<dbReference type="Pfam" id="PF00589">
    <property type="entry name" value="Phage_integrase"/>
    <property type="match status" value="1"/>
</dbReference>
<dbReference type="InterPro" id="IPR035386">
    <property type="entry name" value="Arm-DNA-bind_5"/>
</dbReference>
<dbReference type="Pfam" id="PF13102">
    <property type="entry name" value="Phage_int_SAM_5"/>
    <property type="match status" value="1"/>
</dbReference>
<dbReference type="RefSeq" id="WP_074489326.1">
    <property type="nucleotide sequence ID" value="NZ_FPAM01000004.1"/>
</dbReference>
<dbReference type="GO" id="GO:0006310">
    <property type="term" value="P:DNA recombination"/>
    <property type="evidence" value="ECO:0007669"/>
    <property type="project" value="UniProtKB-KW"/>
</dbReference>
<dbReference type="InterPro" id="IPR011010">
    <property type="entry name" value="DNA_brk_join_enz"/>
</dbReference>
<dbReference type="EMBL" id="MPPL01000001">
    <property type="protein sequence ID" value="OKS86664.1"/>
    <property type="molecule type" value="Genomic_DNA"/>
</dbReference>
<keyword evidence="3" id="KW-0233">DNA recombination</keyword>
<dbReference type="InterPro" id="IPR002104">
    <property type="entry name" value="Integrase_catalytic"/>
</dbReference>
<dbReference type="GO" id="GO:0003677">
    <property type="term" value="F:DNA binding"/>
    <property type="evidence" value="ECO:0007669"/>
    <property type="project" value="UniProtKB-KW"/>
</dbReference>
<accession>A0A1Q5ZY15</accession>
<keyword evidence="2" id="KW-0238">DNA-binding</keyword>
<evidence type="ECO:0000256" key="2">
    <source>
        <dbReference type="ARBA" id="ARBA00023125"/>
    </source>
</evidence>
<feature type="domain" description="Tyr recombinase" evidence="4">
    <location>
        <begin position="220"/>
        <end position="398"/>
    </location>
</feature>
<dbReference type="Gene3D" id="1.10.443.10">
    <property type="entry name" value="Intergrase catalytic core"/>
    <property type="match status" value="1"/>
</dbReference>
<dbReference type="InterPro" id="IPR025269">
    <property type="entry name" value="SAM-like_dom"/>
</dbReference>
<dbReference type="Gene3D" id="1.10.150.130">
    <property type="match status" value="1"/>
</dbReference>
<dbReference type="InterPro" id="IPR013762">
    <property type="entry name" value="Integrase-like_cat_sf"/>
</dbReference>
<gene>
    <name evidence="5" type="ORF">RG47T_2121</name>
</gene>
<dbReference type="InterPro" id="IPR050090">
    <property type="entry name" value="Tyrosine_recombinase_XerCD"/>
</dbReference>
<dbReference type="PROSITE" id="PS51898">
    <property type="entry name" value="TYR_RECOMBINASE"/>
    <property type="match status" value="1"/>
</dbReference>
<evidence type="ECO:0000256" key="1">
    <source>
        <dbReference type="ARBA" id="ARBA00008857"/>
    </source>
</evidence>
<organism evidence="5 6">
    <name type="scientific">Mucilaginibacter polytrichastri</name>
    <dbReference type="NCBI Taxonomy" id="1302689"/>
    <lineage>
        <taxon>Bacteria</taxon>
        <taxon>Pseudomonadati</taxon>
        <taxon>Bacteroidota</taxon>
        <taxon>Sphingobacteriia</taxon>
        <taxon>Sphingobacteriales</taxon>
        <taxon>Sphingobacteriaceae</taxon>
        <taxon>Mucilaginibacter</taxon>
    </lineage>
</organism>
<dbReference type="PANTHER" id="PTHR30349">
    <property type="entry name" value="PHAGE INTEGRASE-RELATED"/>
    <property type="match status" value="1"/>
</dbReference>
<comment type="caution">
    <text evidence="5">The sequence shown here is derived from an EMBL/GenBank/DDBJ whole genome shotgun (WGS) entry which is preliminary data.</text>
</comment>
<reference evidence="5 6" key="1">
    <citation type="submission" date="2016-11" db="EMBL/GenBank/DDBJ databases">
        <title>Whole Genome Sequencing of Mucilaginibacter polytrichastri RG4-7(T) isolated from the moss sample.</title>
        <authorList>
            <person name="Li Y."/>
        </authorList>
    </citation>
    <scope>NUCLEOTIDE SEQUENCE [LARGE SCALE GENOMIC DNA]</scope>
    <source>
        <strain evidence="5 6">RG4-7</strain>
    </source>
</reference>
<proteinExistence type="inferred from homology"/>
<dbReference type="Pfam" id="PF17293">
    <property type="entry name" value="Arm-DNA-bind_5"/>
    <property type="match status" value="1"/>
</dbReference>
<dbReference type="CDD" id="cd01185">
    <property type="entry name" value="INTN1_C_like"/>
    <property type="match status" value="1"/>
</dbReference>
<evidence type="ECO:0000256" key="3">
    <source>
        <dbReference type="ARBA" id="ARBA00023172"/>
    </source>
</evidence>
<sequence length="411" mass="47682">MLEKSFGLMFFLKQPKNQNETLRSIYVKITVDGKATELSTKRKCEIARWNIAAGRESGNKESTKELNYYLDTLEQMIYQAKRSLNDSDKLVTAQAIKDVLNGVTEKPKMILIVFKHHNDQMKALEGIDFAKGTIGRYEISMQHTRDFIKWMYKVDDKPIKELDHEFISQYAFWLKTIRKCNHNSTMKYLANFKKVVLICVKNRWLPGDPFANFKLTKKAVEKVALTEAELKRVIEKKFDAERLSLVRDIFVFSCYTGLAYADVKNLKRSDIKTGIDEKEWIFINRQKTNSASHLPLLAQARKILARYKEHIKCLNTDVALPVLTNQKMNAYLKEIADNCGIKEELTFHIARHTFATTVTLNNGVPMESVSKMLGHSSIRQTQHYAKMQNYKVSKDMLLLEDNLIEKNYQDN</sequence>
<protein>
    <recommendedName>
        <fullName evidence="4">Tyr recombinase domain-containing protein</fullName>
    </recommendedName>
</protein>
<dbReference type="InterPro" id="IPR010998">
    <property type="entry name" value="Integrase_recombinase_N"/>
</dbReference>
<keyword evidence="6" id="KW-1185">Reference proteome</keyword>
<dbReference type="PANTHER" id="PTHR30349:SF64">
    <property type="entry name" value="PROPHAGE INTEGRASE INTD-RELATED"/>
    <property type="match status" value="1"/>
</dbReference>
<dbReference type="OrthoDB" id="892893at2"/>
<dbReference type="GO" id="GO:0015074">
    <property type="term" value="P:DNA integration"/>
    <property type="evidence" value="ECO:0007669"/>
    <property type="project" value="InterPro"/>
</dbReference>
<dbReference type="Proteomes" id="UP000186720">
    <property type="component" value="Unassembled WGS sequence"/>
</dbReference>
<dbReference type="SUPFAM" id="SSF56349">
    <property type="entry name" value="DNA breaking-rejoining enzymes"/>
    <property type="match status" value="1"/>
</dbReference>
<evidence type="ECO:0000313" key="5">
    <source>
        <dbReference type="EMBL" id="OKS86664.1"/>
    </source>
</evidence>
<dbReference type="AlphaFoldDB" id="A0A1Q5ZY15"/>
<evidence type="ECO:0000313" key="6">
    <source>
        <dbReference type="Proteomes" id="UP000186720"/>
    </source>
</evidence>
<name>A0A1Q5ZY15_9SPHI</name>
<evidence type="ECO:0000259" key="4">
    <source>
        <dbReference type="PROSITE" id="PS51898"/>
    </source>
</evidence>